<dbReference type="EMBL" id="SBIW01000006">
    <property type="protein sequence ID" value="RWY50900.1"/>
    <property type="molecule type" value="Genomic_DNA"/>
</dbReference>
<dbReference type="InterPro" id="IPR011322">
    <property type="entry name" value="N-reg_PII-like_a/b"/>
</dbReference>
<dbReference type="RefSeq" id="WP_128534319.1">
    <property type="nucleotide sequence ID" value="NZ_SBIW01000006.1"/>
</dbReference>
<organism evidence="2 3">
    <name type="scientific">Mucilaginibacter gilvus</name>
    <dbReference type="NCBI Taxonomy" id="2305909"/>
    <lineage>
        <taxon>Bacteria</taxon>
        <taxon>Pseudomonadati</taxon>
        <taxon>Bacteroidota</taxon>
        <taxon>Sphingobacteriia</taxon>
        <taxon>Sphingobacteriales</taxon>
        <taxon>Sphingobacteriaceae</taxon>
        <taxon>Mucilaginibacter</taxon>
    </lineage>
</organism>
<dbReference type="SUPFAM" id="SSF54913">
    <property type="entry name" value="GlnB-like"/>
    <property type="match status" value="1"/>
</dbReference>
<keyword evidence="3" id="KW-1185">Reference proteome</keyword>
<evidence type="ECO:0000313" key="3">
    <source>
        <dbReference type="Proteomes" id="UP000286701"/>
    </source>
</evidence>
<dbReference type="Pfam" id="PF09413">
    <property type="entry name" value="DUF2007"/>
    <property type="match status" value="1"/>
</dbReference>
<evidence type="ECO:0000259" key="1">
    <source>
        <dbReference type="Pfam" id="PF09413"/>
    </source>
</evidence>
<gene>
    <name evidence="2" type="ORF">EPL05_12560</name>
</gene>
<evidence type="ECO:0000313" key="2">
    <source>
        <dbReference type="EMBL" id="RWY50900.1"/>
    </source>
</evidence>
<accession>A0A444MMK0</accession>
<reference evidence="2 3" key="1">
    <citation type="submission" date="2019-01" db="EMBL/GenBank/DDBJ databases">
        <title>Mucilaginibacter antarcticum sp. nov., isolated from antarctic soil.</title>
        <authorList>
            <person name="Yan Y.-Q."/>
            <person name="Du Z.-J."/>
        </authorList>
    </citation>
    <scope>NUCLEOTIDE SEQUENCE [LARGE SCALE GENOMIC DNA]</scope>
    <source>
        <strain evidence="2 3">F01003</strain>
    </source>
</reference>
<name>A0A444MMK0_9SPHI</name>
<sequence length="80" mass="9170">MSDQTNDKIITFERYYDPMLAHIIRTRLEDAGIPCFIADENTVSAHPFYNQAIGGIKIKIFEHDLERCRGVLAEDNELGE</sequence>
<proteinExistence type="predicted"/>
<dbReference type="Gene3D" id="3.30.70.790">
    <property type="entry name" value="UreE, C-terminal domain"/>
    <property type="match status" value="1"/>
</dbReference>
<feature type="domain" description="DUF2007" evidence="1">
    <location>
        <begin position="17"/>
        <end position="74"/>
    </location>
</feature>
<dbReference type="AlphaFoldDB" id="A0A444MMK0"/>
<dbReference type="OrthoDB" id="8480302at2"/>
<dbReference type="InterPro" id="IPR018551">
    <property type="entry name" value="DUF2007"/>
</dbReference>
<comment type="caution">
    <text evidence="2">The sequence shown here is derived from an EMBL/GenBank/DDBJ whole genome shotgun (WGS) entry which is preliminary data.</text>
</comment>
<protein>
    <submittedName>
        <fullName evidence="2">DUF2007 domain-containing protein</fullName>
    </submittedName>
</protein>
<dbReference type="Proteomes" id="UP000286701">
    <property type="component" value="Unassembled WGS sequence"/>
</dbReference>